<dbReference type="EMBL" id="PDJF01000001">
    <property type="protein sequence ID" value="PFG27480.1"/>
    <property type="molecule type" value="Genomic_DNA"/>
</dbReference>
<proteinExistence type="predicted"/>
<sequence>MRSARMRGLHIYELALISQVARVPVIVRDLAS</sequence>
<comment type="caution">
    <text evidence="1">The sequence shown here is derived from an EMBL/GenBank/DDBJ whole genome shotgun (WGS) entry which is preliminary data.</text>
</comment>
<reference evidence="1 2" key="1">
    <citation type="submission" date="2017-10" db="EMBL/GenBank/DDBJ databases">
        <title>Sequencing the genomes of 1000 actinobacteria strains.</title>
        <authorList>
            <person name="Klenk H.-P."/>
        </authorList>
    </citation>
    <scope>NUCLEOTIDE SEQUENCE [LARGE SCALE GENOMIC DNA]</scope>
    <source>
        <strain evidence="1 2">DSM 20688</strain>
    </source>
</reference>
<gene>
    <name evidence="1" type="ORF">ATK06_0541</name>
</gene>
<dbReference type="AlphaFoldDB" id="A0A2A9DNI9"/>
<keyword evidence="2" id="KW-1185">Reference proteome</keyword>
<name>A0A2A9DNI9_9CORY</name>
<accession>A0A2A9DNI9</accession>
<protein>
    <submittedName>
        <fullName evidence="1">Uncharacterized protein</fullName>
    </submittedName>
</protein>
<organism evidence="1 2">
    <name type="scientific">Corynebacterium renale</name>
    <dbReference type="NCBI Taxonomy" id="1724"/>
    <lineage>
        <taxon>Bacteria</taxon>
        <taxon>Bacillati</taxon>
        <taxon>Actinomycetota</taxon>
        <taxon>Actinomycetes</taxon>
        <taxon>Mycobacteriales</taxon>
        <taxon>Corynebacteriaceae</taxon>
        <taxon>Corynebacterium</taxon>
    </lineage>
</organism>
<dbReference type="Proteomes" id="UP000221653">
    <property type="component" value="Unassembled WGS sequence"/>
</dbReference>
<evidence type="ECO:0000313" key="2">
    <source>
        <dbReference type="Proteomes" id="UP000221653"/>
    </source>
</evidence>
<evidence type="ECO:0000313" key="1">
    <source>
        <dbReference type="EMBL" id="PFG27480.1"/>
    </source>
</evidence>